<protein>
    <submittedName>
        <fullName evidence="2">Uncharacterized protein</fullName>
    </submittedName>
</protein>
<reference evidence="2 3" key="1">
    <citation type="journal article" date="2016" name="Sci. Rep.">
        <title>Insights into Adaptations to a Near-Obligate Nematode Endoparasitic Lifestyle from the Finished Genome of Drechmeria coniospora.</title>
        <authorList>
            <person name="Zhang L."/>
            <person name="Zhou Z."/>
            <person name="Guo Q."/>
            <person name="Fokkens L."/>
            <person name="Miskei M."/>
            <person name="Pocsi I."/>
            <person name="Zhang W."/>
            <person name="Chen M."/>
            <person name="Wang L."/>
            <person name="Sun Y."/>
            <person name="Donzelli B.G."/>
            <person name="Gibson D.M."/>
            <person name="Nelson D.R."/>
            <person name="Luo J.G."/>
            <person name="Rep M."/>
            <person name="Liu H."/>
            <person name="Yang S."/>
            <person name="Wang J."/>
            <person name="Krasnoff S.B."/>
            <person name="Xu Y."/>
            <person name="Molnar I."/>
            <person name="Lin M."/>
        </authorList>
    </citation>
    <scope>NUCLEOTIDE SEQUENCE [LARGE SCALE GENOMIC DNA]</scope>
    <source>
        <strain evidence="2 3">ARSEF 6962</strain>
    </source>
</reference>
<feature type="region of interest" description="Disordered" evidence="1">
    <location>
        <begin position="1"/>
        <end position="128"/>
    </location>
</feature>
<keyword evidence="3" id="KW-1185">Reference proteome</keyword>
<evidence type="ECO:0000313" key="3">
    <source>
        <dbReference type="Proteomes" id="UP000076580"/>
    </source>
</evidence>
<evidence type="ECO:0000256" key="1">
    <source>
        <dbReference type="SAM" id="MobiDB-lite"/>
    </source>
</evidence>
<organism evidence="2 3">
    <name type="scientific">Drechmeria coniospora</name>
    <name type="common">Nematophagous fungus</name>
    <name type="synonym">Meria coniospora</name>
    <dbReference type="NCBI Taxonomy" id="98403"/>
    <lineage>
        <taxon>Eukaryota</taxon>
        <taxon>Fungi</taxon>
        <taxon>Dikarya</taxon>
        <taxon>Ascomycota</taxon>
        <taxon>Pezizomycotina</taxon>
        <taxon>Sordariomycetes</taxon>
        <taxon>Hypocreomycetidae</taxon>
        <taxon>Hypocreales</taxon>
        <taxon>Ophiocordycipitaceae</taxon>
        <taxon>Drechmeria</taxon>
    </lineage>
</organism>
<feature type="compositionally biased region" description="Low complexity" evidence="1">
    <location>
        <begin position="74"/>
        <end position="87"/>
    </location>
</feature>
<feature type="compositionally biased region" description="Polar residues" evidence="1">
    <location>
        <begin position="107"/>
        <end position="128"/>
    </location>
</feature>
<accession>A0A151GN50</accession>
<feature type="compositionally biased region" description="Basic and acidic residues" evidence="1">
    <location>
        <begin position="88"/>
        <end position="101"/>
    </location>
</feature>
<evidence type="ECO:0000313" key="2">
    <source>
        <dbReference type="EMBL" id="KYK58461.1"/>
    </source>
</evidence>
<dbReference type="Proteomes" id="UP000076580">
    <property type="component" value="Chromosome 02"/>
</dbReference>
<dbReference type="RefSeq" id="XP_040657813.1">
    <property type="nucleotide sequence ID" value="XM_040802780.1"/>
</dbReference>
<dbReference type="EMBL" id="LAYC01000002">
    <property type="protein sequence ID" value="KYK58461.1"/>
    <property type="molecule type" value="Genomic_DNA"/>
</dbReference>
<feature type="compositionally biased region" description="Basic and acidic residues" evidence="1">
    <location>
        <begin position="1"/>
        <end position="35"/>
    </location>
</feature>
<name>A0A151GN50_DRECN</name>
<comment type="caution">
    <text evidence="2">The sequence shown here is derived from an EMBL/GenBank/DDBJ whole genome shotgun (WGS) entry which is preliminary data.</text>
</comment>
<dbReference type="AlphaFoldDB" id="A0A151GN50"/>
<sequence length="128" mass="13828">MERKEKAEEEPRATEREAASKHENECANEAGKAKNEAVMAATNSTTEAARPAEAQQKQGRNEQEGTSRTRTPDARAVVAARVQAPAAADRHALYPTDEHDYLPTCRTEPTGSTEFTGSTEPTSNGGAW</sequence>
<feature type="compositionally biased region" description="Basic and acidic residues" evidence="1">
    <location>
        <begin position="59"/>
        <end position="73"/>
    </location>
</feature>
<proteinExistence type="predicted"/>
<gene>
    <name evidence="2" type="ORF">DCS_05477</name>
</gene>
<dbReference type="InParanoid" id="A0A151GN50"/>
<dbReference type="GeneID" id="63718120"/>